<evidence type="ECO:0000256" key="5">
    <source>
        <dbReference type="SAM" id="MobiDB-lite"/>
    </source>
</evidence>
<sequence>MDSTLPPAPDVDTKLALGTEDNSASGNVEPKTEPTEMMPLLVPLPHTSSRSPAVDREPRQNSSGRTTPKSERPASPTRGFANNTSNPSPTALAPPADHPNTRKLTVTDALMYLDVVKAQFADSPEVYNMFLDIMEQFKTQQLGTLDVIHRVATLFRNSPVLIEAFHAFLPAGYHIQCDLQTNTAIVTTPTGTQTTVLHAEVVNYPQPPLVPMPDIPPALAPVQPTVPPTAQHCPPTRGNRLRDSPYGHAGLSGVQLRDGDVESHSSGITVPMAFTIRFKELYRDPRVYSTFLAILQEYQQKKANGVPVSPAETYGEVKELLAETPDLLEKFRQFMPELLAGDVRKMFCF</sequence>
<evidence type="ECO:0000256" key="3">
    <source>
        <dbReference type="ARBA" id="ARBA00023242"/>
    </source>
</evidence>
<evidence type="ECO:0000256" key="1">
    <source>
        <dbReference type="ARBA" id="ARBA00004123"/>
    </source>
</evidence>
<feature type="compositionally biased region" description="Polar residues" evidence="5">
    <location>
        <begin position="80"/>
        <end position="89"/>
    </location>
</feature>
<dbReference type="GO" id="GO:0070822">
    <property type="term" value="C:Sin3-type complex"/>
    <property type="evidence" value="ECO:0007669"/>
    <property type="project" value="TreeGrafter"/>
</dbReference>
<organism evidence="6 7">
    <name type="scientific">Exidia glandulosa HHB12029</name>
    <dbReference type="NCBI Taxonomy" id="1314781"/>
    <lineage>
        <taxon>Eukaryota</taxon>
        <taxon>Fungi</taxon>
        <taxon>Dikarya</taxon>
        <taxon>Basidiomycota</taxon>
        <taxon>Agaricomycotina</taxon>
        <taxon>Agaricomycetes</taxon>
        <taxon>Auriculariales</taxon>
        <taxon>Exidiaceae</taxon>
        <taxon>Exidia</taxon>
    </lineage>
</organism>
<dbReference type="EMBL" id="KV426141">
    <property type="protein sequence ID" value="KZV86899.1"/>
    <property type="molecule type" value="Genomic_DNA"/>
</dbReference>
<dbReference type="PANTHER" id="PTHR12346">
    <property type="entry name" value="SIN3B-RELATED"/>
    <property type="match status" value="1"/>
</dbReference>
<evidence type="ECO:0008006" key="8">
    <source>
        <dbReference type="Google" id="ProtNLM"/>
    </source>
</evidence>
<keyword evidence="3 4" id="KW-0539">Nucleus</keyword>
<evidence type="ECO:0000313" key="6">
    <source>
        <dbReference type="EMBL" id="KZV86899.1"/>
    </source>
</evidence>
<feature type="region of interest" description="Disordered" evidence="5">
    <location>
        <begin position="1"/>
        <end position="100"/>
    </location>
</feature>
<evidence type="ECO:0000256" key="4">
    <source>
        <dbReference type="PROSITE-ProRule" id="PRU00810"/>
    </source>
</evidence>
<protein>
    <recommendedName>
        <fullName evidence="8">PAH2 domain-containing protein</fullName>
    </recommendedName>
</protein>
<dbReference type="GO" id="GO:0003714">
    <property type="term" value="F:transcription corepressor activity"/>
    <property type="evidence" value="ECO:0007669"/>
    <property type="project" value="InterPro"/>
</dbReference>
<dbReference type="InterPro" id="IPR036600">
    <property type="entry name" value="PAH_sf"/>
</dbReference>
<keyword evidence="7" id="KW-1185">Reference proteome</keyword>
<dbReference type="InterPro" id="IPR039774">
    <property type="entry name" value="Sin3-like"/>
</dbReference>
<dbReference type="Proteomes" id="UP000077266">
    <property type="component" value="Unassembled WGS sequence"/>
</dbReference>
<reference evidence="6 7" key="1">
    <citation type="journal article" date="2016" name="Mol. Biol. Evol.">
        <title>Comparative Genomics of Early-Diverging Mushroom-Forming Fungi Provides Insights into the Origins of Lignocellulose Decay Capabilities.</title>
        <authorList>
            <person name="Nagy L.G."/>
            <person name="Riley R."/>
            <person name="Tritt A."/>
            <person name="Adam C."/>
            <person name="Daum C."/>
            <person name="Floudas D."/>
            <person name="Sun H."/>
            <person name="Yadav J.S."/>
            <person name="Pangilinan J."/>
            <person name="Larsson K.H."/>
            <person name="Matsuura K."/>
            <person name="Barry K."/>
            <person name="Labutti K."/>
            <person name="Kuo R."/>
            <person name="Ohm R.A."/>
            <person name="Bhattacharya S.S."/>
            <person name="Shirouzu T."/>
            <person name="Yoshinaga Y."/>
            <person name="Martin F.M."/>
            <person name="Grigoriev I.V."/>
            <person name="Hibbett D.S."/>
        </authorList>
    </citation>
    <scope>NUCLEOTIDE SEQUENCE [LARGE SCALE GENOMIC DNA]</scope>
    <source>
        <strain evidence="6 7">HHB12029</strain>
    </source>
</reference>
<dbReference type="PANTHER" id="PTHR12346:SF0">
    <property type="entry name" value="SIN3A, ISOFORM G"/>
    <property type="match status" value="1"/>
</dbReference>
<accession>A0A165ZYN5</accession>
<dbReference type="FunFam" id="1.20.1160.11:FF:000001">
    <property type="entry name" value="Paired amphipathic helix protein Sin3"/>
    <property type="match status" value="1"/>
</dbReference>
<dbReference type="STRING" id="1314781.A0A165ZYN5"/>
<evidence type="ECO:0000256" key="2">
    <source>
        <dbReference type="ARBA" id="ARBA00022491"/>
    </source>
</evidence>
<gene>
    <name evidence="6" type="ORF">EXIGLDRAFT_724332</name>
</gene>
<dbReference type="OrthoDB" id="10265969at2759"/>
<name>A0A165ZYN5_EXIGL</name>
<dbReference type="Pfam" id="PF02671">
    <property type="entry name" value="PAH"/>
    <property type="match status" value="2"/>
</dbReference>
<dbReference type="Gene3D" id="1.20.1160.11">
    <property type="entry name" value="Paired amphipathic helix"/>
    <property type="match status" value="2"/>
</dbReference>
<dbReference type="PROSITE" id="PS51477">
    <property type="entry name" value="PAH"/>
    <property type="match status" value="2"/>
</dbReference>
<keyword evidence="2" id="KW-0678">Repressor</keyword>
<dbReference type="SUPFAM" id="SSF47762">
    <property type="entry name" value="PAH2 domain"/>
    <property type="match status" value="2"/>
</dbReference>
<proteinExistence type="predicted"/>
<dbReference type="GO" id="GO:0000122">
    <property type="term" value="P:negative regulation of transcription by RNA polymerase II"/>
    <property type="evidence" value="ECO:0007669"/>
    <property type="project" value="TreeGrafter"/>
</dbReference>
<dbReference type="InterPro" id="IPR003822">
    <property type="entry name" value="PAH"/>
</dbReference>
<comment type="subcellular location">
    <subcellularLocation>
        <location evidence="1 4">Nucleus</location>
    </subcellularLocation>
</comment>
<dbReference type="AlphaFoldDB" id="A0A165ZYN5"/>
<evidence type="ECO:0000313" key="7">
    <source>
        <dbReference type="Proteomes" id="UP000077266"/>
    </source>
</evidence>
<dbReference type="InParanoid" id="A0A165ZYN5"/>